<evidence type="ECO:0000256" key="8">
    <source>
        <dbReference type="ARBA" id="ARBA00023022"/>
    </source>
</evidence>
<proteinExistence type="inferred from homology"/>
<dbReference type="Pfam" id="PF02014">
    <property type="entry name" value="Reeler"/>
    <property type="match status" value="1"/>
</dbReference>
<evidence type="ECO:0000256" key="7">
    <source>
        <dbReference type="ARBA" id="ARBA00022859"/>
    </source>
</evidence>
<feature type="domain" description="Reelin" evidence="10">
    <location>
        <begin position="17"/>
        <end position="178"/>
    </location>
</feature>
<evidence type="ECO:0000256" key="4">
    <source>
        <dbReference type="ARBA" id="ARBA00022529"/>
    </source>
</evidence>
<keyword evidence="12" id="KW-1185">Reference proteome</keyword>
<feature type="signal peptide" evidence="9">
    <location>
        <begin position="1"/>
        <end position="22"/>
    </location>
</feature>
<comment type="similarity">
    <text evidence="2">Belongs to the insect defense protein family.</text>
</comment>
<sequence length="217" mass="23107">MSLRGTTIVIASIVLMATLTNAWPSGAPAGACSSLDPDTHGPSTATGTAPYALTFSSSTYQPGQVVQVRLQGAAFKGFLIVGRKADGSSTDPVGFFQNPSSDSKLQCLNGTTGNGITHTSNSVKNGLTFDWRAPSTSVGNIVFHYTIVRGGAPSTTSDPSDYYKDEQSAALSPNSQALHFRQEPRRNDEVKDAIRLVKQDITKTVTDLDKLLRRINV</sequence>
<keyword evidence="6 9" id="KW-0732">Signal</keyword>
<dbReference type="Proteomes" id="UP001497497">
    <property type="component" value="Unassembled WGS sequence"/>
</dbReference>
<organism evidence="11 12">
    <name type="scientific">Lymnaea stagnalis</name>
    <name type="common">Great pond snail</name>
    <name type="synonym">Helix stagnalis</name>
    <dbReference type="NCBI Taxonomy" id="6523"/>
    <lineage>
        <taxon>Eukaryota</taxon>
        <taxon>Metazoa</taxon>
        <taxon>Spiralia</taxon>
        <taxon>Lophotrochozoa</taxon>
        <taxon>Mollusca</taxon>
        <taxon>Gastropoda</taxon>
        <taxon>Heterobranchia</taxon>
        <taxon>Euthyneura</taxon>
        <taxon>Panpulmonata</taxon>
        <taxon>Hygrophila</taxon>
        <taxon>Lymnaeoidea</taxon>
        <taxon>Lymnaeidae</taxon>
        <taxon>Lymnaea</taxon>
    </lineage>
</organism>
<dbReference type="Gene3D" id="2.60.40.4060">
    <property type="entry name" value="Reeler domain"/>
    <property type="match status" value="1"/>
</dbReference>
<dbReference type="GO" id="GO:0016020">
    <property type="term" value="C:membrane"/>
    <property type="evidence" value="ECO:0007669"/>
    <property type="project" value="TreeGrafter"/>
</dbReference>
<evidence type="ECO:0000259" key="10">
    <source>
        <dbReference type="PROSITE" id="PS51019"/>
    </source>
</evidence>
<dbReference type="EMBL" id="CAXITT010000011">
    <property type="protein sequence ID" value="CAL1526992.1"/>
    <property type="molecule type" value="Genomic_DNA"/>
</dbReference>
<dbReference type="InterPro" id="IPR002861">
    <property type="entry name" value="Reeler_dom"/>
</dbReference>
<evidence type="ECO:0000256" key="9">
    <source>
        <dbReference type="SAM" id="SignalP"/>
    </source>
</evidence>
<evidence type="ECO:0000256" key="1">
    <source>
        <dbReference type="ARBA" id="ARBA00004613"/>
    </source>
</evidence>
<comment type="subcellular location">
    <subcellularLocation>
        <location evidence="1">Secreted</location>
    </subcellularLocation>
</comment>
<protein>
    <recommendedName>
        <fullName evidence="10">Reelin domain-containing protein</fullName>
    </recommendedName>
</protein>
<dbReference type="CDD" id="cd08544">
    <property type="entry name" value="Reeler"/>
    <property type="match status" value="1"/>
</dbReference>
<name>A0AAV2H005_LYMST</name>
<reference evidence="11 12" key="1">
    <citation type="submission" date="2024-04" db="EMBL/GenBank/DDBJ databases">
        <authorList>
            <consortium name="Genoscope - CEA"/>
            <person name="William W."/>
        </authorList>
    </citation>
    <scope>NUCLEOTIDE SEQUENCE [LARGE SCALE GENOMIC DNA]</scope>
</reference>
<keyword evidence="8" id="KW-0044">Antibiotic</keyword>
<gene>
    <name evidence="11" type="ORF">GSLYS_00001169001</name>
</gene>
<evidence type="ECO:0000256" key="3">
    <source>
        <dbReference type="ARBA" id="ARBA00022525"/>
    </source>
</evidence>
<dbReference type="PANTHER" id="PTHR45828:SF9">
    <property type="entry name" value="CELL WALL INTEGRITY AND STRESS RESPONSE COMPONENT 4-LIKE-RELATED"/>
    <property type="match status" value="1"/>
</dbReference>
<keyword evidence="7" id="KW-0391">Immunity</keyword>
<keyword evidence="3" id="KW-0964">Secreted</keyword>
<dbReference type="PANTHER" id="PTHR45828">
    <property type="entry name" value="CYTOCHROME B561/FERRIC REDUCTASE TRANSMEMBRANE"/>
    <property type="match status" value="1"/>
</dbReference>
<dbReference type="InterPro" id="IPR042307">
    <property type="entry name" value="Reeler_sf"/>
</dbReference>
<accession>A0AAV2H005</accession>
<dbReference type="GO" id="GO:0042742">
    <property type="term" value="P:defense response to bacterium"/>
    <property type="evidence" value="ECO:0007669"/>
    <property type="project" value="UniProtKB-KW"/>
</dbReference>
<evidence type="ECO:0000256" key="2">
    <source>
        <dbReference type="ARBA" id="ARBA00008501"/>
    </source>
</evidence>
<dbReference type="PROSITE" id="PS51019">
    <property type="entry name" value="REELIN"/>
    <property type="match status" value="1"/>
</dbReference>
<feature type="chain" id="PRO_5043359903" description="Reelin domain-containing protein" evidence="9">
    <location>
        <begin position="23"/>
        <end position="217"/>
    </location>
</feature>
<evidence type="ECO:0000256" key="6">
    <source>
        <dbReference type="ARBA" id="ARBA00022729"/>
    </source>
</evidence>
<comment type="caution">
    <text evidence="11">The sequence shown here is derived from an EMBL/GenBank/DDBJ whole genome shotgun (WGS) entry which is preliminary data.</text>
</comment>
<dbReference type="GO" id="GO:0005576">
    <property type="term" value="C:extracellular region"/>
    <property type="evidence" value="ECO:0007669"/>
    <property type="project" value="UniProtKB-SubCell"/>
</dbReference>
<dbReference type="GO" id="GO:0045087">
    <property type="term" value="P:innate immune response"/>
    <property type="evidence" value="ECO:0007669"/>
    <property type="project" value="UniProtKB-KW"/>
</dbReference>
<dbReference type="AlphaFoldDB" id="A0AAV2H005"/>
<keyword evidence="5" id="KW-0399">Innate immunity</keyword>
<dbReference type="InterPro" id="IPR051237">
    <property type="entry name" value="Ferric-chelate_Red/DefProt"/>
</dbReference>
<evidence type="ECO:0000313" key="11">
    <source>
        <dbReference type="EMBL" id="CAL1526992.1"/>
    </source>
</evidence>
<evidence type="ECO:0000256" key="5">
    <source>
        <dbReference type="ARBA" id="ARBA00022588"/>
    </source>
</evidence>
<evidence type="ECO:0000313" key="12">
    <source>
        <dbReference type="Proteomes" id="UP001497497"/>
    </source>
</evidence>
<keyword evidence="4" id="KW-0929">Antimicrobial</keyword>